<dbReference type="SMR" id="A0B857"/>
<comment type="pathway">
    <text evidence="1">One-carbon metabolism; methanogenesis from CO(2); 5,10-methenyl-5,6,7,8-tetrahydromethanopterin from CO(2): step 1/3.</text>
</comment>
<sequence length="257" mass="27214">MRTITIKLPQYHGVPVEAERISPDVLAGLSIREISEIEVWQGNRRLRLSDIFLISGDTDPDKPENTRVVVEGDLSKVKRLGEGMSAGVMEIIGDAGMHAGNSMRGGVLRIKGDAGDWLGREMRGGRIEVDGNAGNYAGAGYRGERCGMRGGEIIIKGNAGAFLGEHLCGGTIEVMGDAGDFPGCANQGGIIRIHGHANLPGAEMVKGSITAGSARVLPSFAYEDIVELGDMTYKKYVGDLVENGKGELYIASGQIGK</sequence>
<evidence type="ECO:0000256" key="2">
    <source>
        <dbReference type="ARBA" id="ARBA00012692"/>
    </source>
</evidence>
<dbReference type="GO" id="GO:0046914">
    <property type="term" value="F:transition metal ion binding"/>
    <property type="evidence" value="ECO:0007669"/>
    <property type="project" value="InterPro"/>
</dbReference>
<reference evidence="4 5" key="1">
    <citation type="submission" date="2006-10" db="EMBL/GenBank/DDBJ databases">
        <title>Complete sequence of Methanosaeta thermophila PT.</title>
        <authorList>
            <consortium name="US DOE Joint Genome Institute"/>
            <person name="Copeland A."/>
            <person name="Lucas S."/>
            <person name="Lapidus A."/>
            <person name="Barry K."/>
            <person name="Detter J.C."/>
            <person name="Glavina del Rio T."/>
            <person name="Hammon N."/>
            <person name="Israni S."/>
            <person name="Pitluck S."/>
            <person name="Chain P."/>
            <person name="Malfatti S."/>
            <person name="Shin M."/>
            <person name="Vergez L."/>
            <person name="Schmutz J."/>
            <person name="Larimer F."/>
            <person name="Land M."/>
            <person name="Hauser L."/>
            <person name="Kyrpides N."/>
            <person name="Kim E."/>
            <person name="Smith K.S."/>
            <person name="Ingram-Smith C."/>
            <person name="Richardson P."/>
        </authorList>
    </citation>
    <scope>NUCLEOTIDE SEQUENCE [LARGE SCALE GENOMIC DNA]</scope>
    <source>
        <strain evidence="5">DSM 6194 / JCM 14653 / NBRC 101360 / PT</strain>
    </source>
</reference>
<dbReference type="InterPro" id="IPR017550">
    <property type="entry name" value="Formylmethanofuran_DH_suC"/>
</dbReference>
<dbReference type="AlphaFoldDB" id="A0B857"/>
<dbReference type="Gene3D" id="2.160.20.60">
    <property type="entry name" value="Glutamate synthase, alpha subunit, C-terminal domain"/>
    <property type="match status" value="1"/>
</dbReference>
<dbReference type="SUPFAM" id="SSF69336">
    <property type="entry name" value="Alpha subunit of glutamate synthase, C-terminal domain"/>
    <property type="match status" value="1"/>
</dbReference>
<comment type="catalytic activity">
    <reaction evidence="3">
        <text>N-formylmethanofuran + 2 oxidized [2Fe-2S]-[ferredoxin] + H2O = methanofuran + 2 reduced [2Fe-2S]-[ferredoxin] + CO2 + H(+)</text>
        <dbReference type="Rhea" id="RHEA:19841"/>
        <dbReference type="Rhea" id="RHEA-COMP:10000"/>
        <dbReference type="Rhea" id="RHEA-COMP:10001"/>
        <dbReference type="ChEBI" id="CHEBI:15377"/>
        <dbReference type="ChEBI" id="CHEBI:15378"/>
        <dbReference type="ChEBI" id="CHEBI:16526"/>
        <dbReference type="ChEBI" id="CHEBI:33737"/>
        <dbReference type="ChEBI" id="CHEBI:33738"/>
        <dbReference type="ChEBI" id="CHEBI:57727"/>
        <dbReference type="ChEBI" id="CHEBI:58151"/>
        <dbReference type="EC" id="1.2.7.12"/>
    </reaction>
</comment>
<dbReference type="GeneID" id="4463130"/>
<evidence type="ECO:0000313" key="5">
    <source>
        <dbReference type="Proteomes" id="UP000000674"/>
    </source>
</evidence>
<dbReference type="GO" id="GO:0019386">
    <property type="term" value="P:methanogenesis, from carbon dioxide"/>
    <property type="evidence" value="ECO:0007669"/>
    <property type="project" value="UniProtKB-UniPathway"/>
</dbReference>
<dbReference type="NCBIfam" id="TIGR03122">
    <property type="entry name" value="one_C_dehyd_C"/>
    <property type="match status" value="1"/>
</dbReference>
<proteinExistence type="predicted"/>
<name>A0B857_METTP</name>
<dbReference type="OrthoDB" id="106216at2157"/>
<accession>A0B857</accession>
<dbReference type="InterPro" id="IPR036485">
    <property type="entry name" value="Glu_synth_asu_C_sf"/>
</dbReference>
<dbReference type="HOGENOM" id="CLU_072248_0_0_2"/>
<evidence type="ECO:0000256" key="3">
    <source>
        <dbReference type="ARBA" id="ARBA00048228"/>
    </source>
</evidence>
<dbReference type="Proteomes" id="UP000000674">
    <property type="component" value="Chromosome"/>
</dbReference>
<dbReference type="KEGG" id="mtp:Mthe_1098"/>
<dbReference type="EMBL" id="CP000477">
    <property type="protein sequence ID" value="ABK14881.1"/>
    <property type="molecule type" value="Genomic_DNA"/>
</dbReference>
<dbReference type="PANTHER" id="PTHR39673:SF5">
    <property type="entry name" value="TUNGSTEN-CONTAINING FORMYLMETHANOFURAN DEHYDROGENASE 2 SUBUNIT C"/>
    <property type="match status" value="1"/>
</dbReference>
<keyword evidence="4" id="KW-0560">Oxidoreductase</keyword>
<evidence type="ECO:0000313" key="4">
    <source>
        <dbReference type="EMBL" id="ABK14881.1"/>
    </source>
</evidence>
<dbReference type="RefSeq" id="WP_011696274.1">
    <property type="nucleotide sequence ID" value="NC_008553.1"/>
</dbReference>
<dbReference type="GO" id="GO:0018493">
    <property type="term" value="F:formylmethanofuran dehydrogenase activity"/>
    <property type="evidence" value="ECO:0007669"/>
    <property type="project" value="UniProtKB-EC"/>
</dbReference>
<protein>
    <recommendedName>
        <fullName evidence="2">formylmethanofuran dehydrogenase</fullName>
        <ecNumber evidence="2">1.2.7.12</ecNumber>
    </recommendedName>
</protein>
<keyword evidence="5" id="KW-1185">Reference proteome</keyword>
<evidence type="ECO:0000256" key="1">
    <source>
        <dbReference type="ARBA" id="ARBA00004830"/>
    </source>
</evidence>
<organism evidence="4 5">
    <name type="scientific">Methanothrix thermoacetophila (strain DSM 6194 / JCM 14653 / NBRC 101360 / PT)</name>
    <name type="common">Methanosaeta thermophila</name>
    <dbReference type="NCBI Taxonomy" id="349307"/>
    <lineage>
        <taxon>Archaea</taxon>
        <taxon>Methanobacteriati</taxon>
        <taxon>Methanobacteriota</taxon>
        <taxon>Stenosarchaea group</taxon>
        <taxon>Methanomicrobia</taxon>
        <taxon>Methanotrichales</taxon>
        <taxon>Methanotrichaceae</taxon>
        <taxon>Methanothrix</taxon>
    </lineage>
</organism>
<dbReference type="EC" id="1.2.7.12" evidence="2"/>
<dbReference type="STRING" id="349307.Mthe_1098"/>
<dbReference type="UniPathway" id="UPA00640">
    <property type="reaction ID" value="UER00692"/>
</dbReference>
<dbReference type="PANTHER" id="PTHR39673">
    <property type="entry name" value="TUNGSTEN FORMYLMETHANOFURAN DEHYDROGENASE, SUBUNIT C (FWDC)"/>
    <property type="match status" value="1"/>
</dbReference>
<gene>
    <name evidence="4" type="ordered locus">Mthe_1098</name>
</gene>